<proteinExistence type="inferred from homology"/>
<dbReference type="Gene3D" id="3.90.1300.10">
    <property type="entry name" value="Amidase signature (AS) domain"/>
    <property type="match status" value="1"/>
</dbReference>
<feature type="region of interest" description="Disordered" evidence="2">
    <location>
        <begin position="1"/>
        <end position="20"/>
    </location>
</feature>
<dbReference type="EMBL" id="CP059572">
    <property type="protein sequence ID" value="QXJ22630.1"/>
    <property type="molecule type" value="Genomic_DNA"/>
</dbReference>
<evidence type="ECO:0000259" key="3">
    <source>
        <dbReference type="Pfam" id="PF01425"/>
    </source>
</evidence>
<organism evidence="4 5">
    <name type="scientific">Actinomadura graeca</name>
    <dbReference type="NCBI Taxonomy" id="2750812"/>
    <lineage>
        <taxon>Bacteria</taxon>
        <taxon>Bacillati</taxon>
        <taxon>Actinomycetota</taxon>
        <taxon>Actinomycetes</taxon>
        <taxon>Streptosporangiales</taxon>
        <taxon>Thermomonosporaceae</taxon>
        <taxon>Actinomadura</taxon>
    </lineage>
</organism>
<protein>
    <submittedName>
        <fullName evidence="4">Amidase</fullName>
    </submittedName>
</protein>
<dbReference type="SUPFAM" id="SSF75304">
    <property type="entry name" value="Amidase signature (AS) enzymes"/>
    <property type="match status" value="1"/>
</dbReference>
<dbReference type="Proteomes" id="UP001049518">
    <property type="component" value="Chromosome"/>
</dbReference>
<gene>
    <name evidence="4" type="ORF">AGRA3207_003663</name>
</gene>
<dbReference type="PROSITE" id="PS00571">
    <property type="entry name" value="AMIDASES"/>
    <property type="match status" value="1"/>
</dbReference>
<evidence type="ECO:0000313" key="4">
    <source>
        <dbReference type="EMBL" id="QXJ22630.1"/>
    </source>
</evidence>
<dbReference type="PANTHER" id="PTHR11895:SF7">
    <property type="entry name" value="GLUTAMYL-TRNA(GLN) AMIDOTRANSFERASE SUBUNIT A, MITOCHONDRIAL"/>
    <property type="match status" value="1"/>
</dbReference>
<keyword evidence="5" id="KW-1185">Reference proteome</keyword>
<sequence>MTPVAGLEADAPPHRARHARPGGITVVEHVEAVLRRIEETDGDLHAFVAVGAQPALRDAAAADALIRERGEAAWHDRPLLGLVASVKDLVQTRDLPTRRGSLAYRGARGDAPAVARLRAAGAIVVGKTATSEHGWSASTVSRLGPATRNPRRRDRSAGGSSGGAAAAVAAGLGDVALGTDGAGSIRIPAAFCGVVGFKPSFGRVPYANAGGDRLAHLGPLAATVREVAETTAVLAGPHRADPDSRLAPADAGHRPPPLRIGWMEFPGTAPDVAAVAARAVRVLADQGHVVDPLGIPFDDPHDALVDLLAVSEAAREDDDEDLADPGRAELVRYGRSLGGAAVARAENVRWELRRVLGEVMERHDLLVSVTVPVEPFAAESIAPAGADDPRDLRWLAWTPATYPFNLTGQPALSLPVGTTPGGLPVGLQLVGPVGADALVLAAASALESALAFAVDERSIR</sequence>
<dbReference type="RefSeq" id="WP_231335950.1">
    <property type="nucleotide sequence ID" value="NZ_CP059572.1"/>
</dbReference>
<dbReference type="Pfam" id="PF01425">
    <property type="entry name" value="Amidase"/>
    <property type="match status" value="1"/>
</dbReference>
<dbReference type="InterPro" id="IPR036928">
    <property type="entry name" value="AS_sf"/>
</dbReference>
<evidence type="ECO:0000256" key="1">
    <source>
        <dbReference type="ARBA" id="ARBA00009199"/>
    </source>
</evidence>
<accession>A0ABX8QUZ9</accession>
<name>A0ABX8QUZ9_9ACTN</name>
<dbReference type="PANTHER" id="PTHR11895">
    <property type="entry name" value="TRANSAMIDASE"/>
    <property type="match status" value="1"/>
</dbReference>
<dbReference type="InterPro" id="IPR000120">
    <property type="entry name" value="Amidase"/>
</dbReference>
<evidence type="ECO:0000256" key="2">
    <source>
        <dbReference type="SAM" id="MobiDB-lite"/>
    </source>
</evidence>
<dbReference type="InterPro" id="IPR020556">
    <property type="entry name" value="Amidase_CS"/>
</dbReference>
<evidence type="ECO:0000313" key="5">
    <source>
        <dbReference type="Proteomes" id="UP001049518"/>
    </source>
</evidence>
<comment type="similarity">
    <text evidence="1">Belongs to the amidase family.</text>
</comment>
<reference evidence="4" key="1">
    <citation type="submission" date="2020-07" db="EMBL/GenBank/DDBJ databases">
        <authorList>
            <person name="Tarantini F.S."/>
            <person name="Hong K.W."/>
            <person name="Chan K.G."/>
        </authorList>
    </citation>
    <scope>NUCLEOTIDE SEQUENCE</scope>
    <source>
        <strain evidence="4">32-07</strain>
    </source>
</reference>
<feature type="domain" description="Amidase" evidence="3">
    <location>
        <begin position="28"/>
        <end position="440"/>
    </location>
</feature>
<feature type="region of interest" description="Disordered" evidence="2">
    <location>
        <begin position="134"/>
        <end position="163"/>
    </location>
</feature>
<dbReference type="InterPro" id="IPR023631">
    <property type="entry name" value="Amidase_dom"/>
</dbReference>